<feature type="domain" description="Response regulatory" evidence="5">
    <location>
        <begin position="76"/>
        <end position="204"/>
    </location>
</feature>
<evidence type="ECO:0000313" key="7">
    <source>
        <dbReference type="Proteomes" id="UP000750711"/>
    </source>
</evidence>
<dbReference type="InterPro" id="IPR011006">
    <property type="entry name" value="CheY-like_superfamily"/>
</dbReference>
<comment type="caution">
    <text evidence="6">The sequence shown here is derived from an EMBL/GenBank/DDBJ whole genome shotgun (WGS) entry which is preliminary data.</text>
</comment>
<protein>
    <recommendedName>
        <fullName evidence="5">Response regulatory domain-containing protein</fullName>
    </recommendedName>
</protein>
<feature type="modified residue" description="4-aspartylphosphate" evidence="3">
    <location>
        <position position="130"/>
    </location>
</feature>
<keyword evidence="7" id="KW-1185">Reference proteome</keyword>
<feature type="compositionally biased region" description="Basic and acidic residues" evidence="4">
    <location>
        <begin position="328"/>
        <end position="343"/>
    </location>
</feature>
<dbReference type="Pfam" id="PF00072">
    <property type="entry name" value="Response_reg"/>
    <property type="match status" value="1"/>
</dbReference>
<dbReference type="CDD" id="cd17546">
    <property type="entry name" value="REC_hyHK_CKI1_RcsC-like"/>
    <property type="match status" value="1"/>
</dbReference>
<sequence length="343" mass="37509">MGGKIWIKSTEGIGTTVYFTLTFTKGSMETIGGSDEISTKQPDPMAIYSPSVEESTSILSPSSYINLSQIPRDQIRICIAEDNPINQKIALSFVKKLGFQVDAFENGLEAVEVLRRESKEGRPYHLVLMDVQMPILDGYEATKVIRKDKDPAVQKVLVIAMTASAIRRDPYRGDREKCLEAGMNNYLAKPVKAATLKEMLEQYLHQPAAHMPNIQQDAQEIAKLAMKDIKRIPPHKAKNKIDTQTVTVTTQVVAEVPTTDAKQISPKTVMPPRSSFNNVENGLAGPKKMPRRNSSEIEPGGKMSQGRSGGGGGGGRHGSGSRSQNPREGSDGTILDKKSPSFK</sequence>
<reference evidence="6" key="1">
    <citation type="submission" date="2021-03" db="EMBL/GenBank/DDBJ databases">
        <title>Comparative genomics and phylogenomic investigation of the class Geoglossomycetes provide insights into ecological specialization and systematics.</title>
        <authorList>
            <person name="Melie T."/>
            <person name="Pirro S."/>
            <person name="Miller A.N."/>
            <person name="Quandt A."/>
        </authorList>
    </citation>
    <scope>NUCLEOTIDE SEQUENCE</scope>
    <source>
        <strain evidence="6">CAQ_001_2017</strain>
    </source>
</reference>
<evidence type="ECO:0000259" key="5">
    <source>
        <dbReference type="PROSITE" id="PS50110"/>
    </source>
</evidence>
<dbReference type="GO" id="GO:0000160">
    <property type="term" value="P:phosphorelay signal transduction system"/>
    <property type="evidence" value="ECO:0007669"/>
    <property type="project" value="UniProtKB-KW"/>
</dbReference>
<dbReference type="PROSITE" id="PS50110">
    <property type="entry name" value="RESPONSE_REGULATORY"/>
    <property type="match status" value="1"/>
</dbReference>
<evidence type="ECO:0000256" key="3">
    <source>
        <dbReference type="PROSITE-ProRule" id="PRU00169"/>
    </source>
</evidence>
<dbReference type="PANTHER" id="PTHR45339">
    <property type="entry name" value="HYBRID SIGNAL TRANSDUCTION HISTIDINE KINASE J"/>
    <property type="match status" value="1"/>
</dbReference>
<dbReference type="SMART" id="SM00448">
    <property type="entry name" value="REC"/>
    <property type="match status" value="1"/>
</dbReference>
<keyword evidence="2" id="KW-0902">Two-component regulatory system</keyword>
<organism evidence="6 7">
    <name type="scientific">Trichoglossum hirsutum</name>
    <dbReference type="NCBI Taxonomy" id="265104"/>
    <lineage>
        <taxon>Eukaryota</taxon>
        <taxon>Fungi</taxon>
        <taxon>Dikarya</taxon>
        <taxon>Ascomycota</taxon>
        <taxon>Pezizomycotina</taxon>
        <taxon>Geoglossomycetes</taxon>
        <taxon>Geoglossales</taxon>
        <taxon>Geoglossaceae</taxon>
        <taxon>Trichoglossum</taxon>
    </lineage>
</organism>
<proteinExistence type="predicted"/>
<evidence type="ECO:0000256" key="4">
    <source>
        <dbReference type="SAM" id="MobiDB-lite"/>
    </source>
</evidence>
<evidence type="ECO:0000256" key="2">
    <source>
        <dbReference type="ARBA" id="ARBA00023012"/>
    </source>
</evidence>
<dbReference type="InterPro" id="IPR001789">
    <property type="entry name" value="Sig_transdc_resp-reg_receiver"/>
</dbReference>
<dbReference type="AlphaFoldDB" id="A0A9P8IHA8"/>
<evidence type="ECO:0000313" key="6">
    <source>
        <dbReference type="EMBL" id="KAH0548021.1"/>
    </source>
</evidence>
<dbReference type="Proteomes" id="UP000750711">
    <property type="component" value="Unassembled WGS sequence"/>
</dbReference>
<gene>
    <name evidence="6" type="ORF">GP486_008237</name>
</gene>
<evidence type="ECO:0000256" key="1">
    <source>
        <dbReference type="ARBA" id="ARBA00022553"/>
    </source>
</evidence>
<dbReference type="SUPFAM" id="SSF52172">
    <property type="entry name" value="CheY-like"/>
    <property type="match status" value="1"/>
</dbReference>
<feature type="compositionally biased region" description="Gly residues" evidence="4">
    <location>
        <begin position="307"/>
        <end position="318"/>
    </location>
</feature>
<dbReference type="EMBL" id="JAGHQM010002941">
    <property type="protein sequence ID" value="KAH0548021.1"/>
    <property type="molecule type" value="Genomic_DNA"/>
</dbReference>
<accession>A0A9P8IHA8</accession>
<dbReference type="Gene3D" id="3.40.50.2300">
    <property type="match status" value="1"/>
</dbReference>
<keyword evidence="1 3" id="KW-0597">Phosphoprotein</keyword>
<feature type="region of interest" description="Disordered" evidence="4">
    <location>
        <begin position="263"/>
        <end position="343"/>
    </location>
</feature>
<name>A0A9P8IHA8_9PEZI</name>
<dbReference type="FunFam" id="3.40.50.2300:FF:000285">
    <property type="entry name" value="Putative sensor histidine kinase/response regulator"/>
    <property type="match status" value="1"/>
</dbReference>
<dbReference type="PANTHER" id="PTHR45339:SF1">
    <property type="entry name" value="HYBRID SIGNAL TRANSDUCTION HISTIDINE KINASE J"/>
    <property type="match status" value="1"/>
</dbReference>